<evidence type="ECO:0000256" key="3">
    <source>
        <dbReference type="ARBA" id="ARBA00022475"/>
    </source>
</evidence>
<comment type="caution">
    <text evidence="10">Lacks conserved residue(s) required for the propagation of feature annotation.</text>
</comment>
<evidence type="ECO:0000256" key="2">
    <source>
        <dbReference type="ARBA" id="ARBA00022448"/>
    </source>
</evidence>
<keyword evidence="3 10" id="KW-1003">Cell membrane</keyword>
<dbReference type="GO" id="GO:0043952">
    <property type="term" value="P:protein transport by the Sec complex"/>
    <property type="evidence" value="ECO:0007669"/>
    <property type="project" value="UniProtKB-UniRule"/>
</dbReference>
<dbReference type="FunFam" id="3.30.1360.200:FF:000002">
    <property type="entry name" value="Preprotein translocase subunit SecD"/>
    <property type="match status" value="1"/>
</dbReference>
<evidence type="ECO:0000256" key="10">
    <source>
        <dbReference type="HAMAP-Rule" id="MF_01463"/>
    </source>
</evidence>
<proteinExistence type="inferred from homology"/>
<dbReference type="InterPro" id="IPR005791">
    <property type="entry name" value="SecD"/>
</dbReference>
<feature type="domain" description="Protein translocase subunit SecDF P1" evidence="12">
    <location>
        <begin position="154"/>
        <end position="211"/>
    </location>
</feature>
<sequence>MNSILRWKIVLTVAVVVLGVYLALPSLPGVKGSAMDKFLPNDAINLGLDLKGGIFLTLEVDMDKAVETKLGRLAQELKDYAEERGVGFLNPKVLEDRSVEVNLHDTSHQDTFDALLEENFSVFTPTITPLSSGGVSYSLRVSQNYLDRFKQETMRQTVDIVRNRIDRRGVVEPDIRQQEGNRIQIQLPGMEDAEQAISVITQMGQLEFKIEASGVSVEQARNNPLEYEVAFVQDDPGAPIVLRKNPVLTGEYIADAAPNFDRNNRPYVLLELDGRGATIFEQVTAANVNKRLAIILDGKVYSAPVINERIGGGRASISGNFTVQKAKDLVTVLKDALPAPVEKVAESTIGPSLGQESIDKGINAAVIGLSLVIIFMVIYYGMAGVFADTVLLLNLVLIMAGLAAFGATLTLPGIAGIILTIGMAVDANVIIFERIREELRRGLTPKAAVQEGFGRATLTILDANVTTVIAAIILYQFGTGPIRGFAVTLTLGIITSMFTAIFVSRVFFDIYTRNKGSQAKISI</sequence>
<dbReference type="GO" id="GO:0065002">
    <property type="term" value="P:intracellular protein transmembrane transport"/>
    <property type="evidence" value="ECO:0007669"/>
    <property type="project" value="UniProtKB-UniRule"/>
</dbReference>
<organism evidence="14 15">
    <name type="scientific">Paucidesulfovibrio gracilis DSM 16080</name>
    <dbReference type="NCBI Taxonomy" id="1121449"/>
    <lineage>
        <taxon>Bacteria</taxon>
        <taxon>Pseudomonadati</taxon>
        <taxon>Thermodesulfobacteriota</taxon>
        <taxon>Desulfovibrionia</taxon>
        <taxon>Desulfovibrionales</taxon>
        <taxon>Desulfovibrionaceae</taxon>
        <taxon>Paucidesulfovibrio</taxon>
    </lineage>
</organism>
<reference evidence="14 15" key="1">
    <citation type="submission" date="2017-02" db="EMBL/GenBank/DDBJ databases">
        <authorList>
            <person name="Peterson S.W."/>
        </authorList>
    </citation>
    <scope>NUCLEOTIDE SEQUENCE [LARGE SCALE GENOMIC DNA]</scope>
    <source>
        <strain evidence="14 15">DSM 16080</strain>
    </source>
</reference>
<evidence type="ECO:0000259" key="13">
    <source>
        <dbReference type="Pfam" id="PF22599"/>
    </source>
</evidence>
<dbReference type="Pfam" id="PF22599">
    <property type="entry name" value="SecDF_P1_head"/>
    <property type="match status" value="1"/>
</dbReference>
<dbReference type="Gene3D" id="1.20.1640.10">
    <property type="entry name" value="Multidrug efflux transporter AcrB transmembrane domain"/>
    <property type="match status" value="1"/>
</dbReference>
<dbReference type="PANTHER" id="PTHR30081">
    <property type="entry name" value="PROTEIN-EXPORT MEMBRANE PROTEIN SEC"/>
    <property type="match status" value="1"/>
</dbReference>
<evidence type="ECO:0000313" key="15">
    <source>
        <dbReference type="Proteomes" id="UP000190027"/>
    </source>
</evidence>
<dbReference type="Gene3D" id="3.30.1360.200">
    <property type="match status" value="1"/>
</dbReference>
<dbReference type="InterPro" id="IPR022813">
    <property type="entry name" value="SecD/SecF_arch_bac"/>
</dbReference>
<keyword evidence="6 10" id="KW-0653">Protein transport</keyword>
<dbReference type="SUPFAM" id="SSF82866">
    <property type="entry name" value="Multidrug efflux transporter AcrB transmembrane domain"/>
    <property type="match status" value="1"/>
</dbReference>
<dbReference type="GO" id="GO:0015450">
    <property type="term" value="F:protein-transporting ATPase activity"/>
    <property type="evidence" value="ECO:0007669"/>
    <property type="project" value="InterPro"/>
</dbReference>
<comment type="subcellular location">
    <subcellularLocation>
        <location evidence="1 10">Cell membrane</location>
        <topology evidence="1 10">Multi-pass membrane protein</topology>
    </subcellularLocation>
</comment>
<dbReference type="Pfam" id="PF02355">
    <property type="entry name" value="SecD_SecF_C"/>
    <property type="match status" value="1"/>
</dbReference>
<evidence type="ECO:0000259" key="12">
    <source>
        <dbReference type="Pfam" id="PF21760"/>
    </source>
</evidence>
<accession>A0A1T4WN77</accession>
<dbReference type="NCBIfam" id="TIGR00916">
    <property type="entry name" value="2A0604s01"/>
    <property type="match status" value="1"/>
</dbReference>
<dbReference type="InterPro" id="IPR001036">
    <property type="entry name" value="Acrflvin-R"/>
</dbReference>
<evidence type="ECO:0000313" key="14">
    <source>
        <dbReference type="EMBL" id="SKA78669.1"/>
    </source>
</evidence>
<keyword evidence="2 10" id="KW-0813">Transport</keyword>
<dbReference type="GO" id="GO:0006605">
    <property type="term" value="P:protein targeting"/>
    <property type="evidence" value="ECO:0007669"/>
    <property type="project" value="UniProtKB-UniRule"/>
</dbReference>
<feature type="transmembrane region" description="Helical" evidence="10">
    <location>
        <begin position="484"/>
        <end position="508"/>
    </location>
</feature>
<keyword evidence="15" id="KW-1185">Reference proteome</keyword>
<feature type="domain" description="SecDF P1 head subdomain" evidence="13">
    <location>
        <begin position="233"/>
        <end position="339"/>
    </location>
</feature>
<dbReference type="PANTHER" id="PTHR30081:SF1">
    <property type="entry name" value="PROTEIN TRANSLOCASE SUBUNIT SECD"/>
    <property type="match status" value="1"/>
</dbReference>
<keyword evidence="5 10" id="KW-0812">Transmembrane</keyword>
<feature type="domain" description="Protein export membrane protein SecD/SecF C-terminal" evidence="11">
    <location>
        <begin position="340"/>
        <end position="506"/>
    </location>
</feature>
<evidence type="ECO:0000256" key="8">
    <source>
        <dbReference type="ARBA" id="ARBA00023010"/>
    </source>
</evidence>
<dbReference type="InterPro" id="IPR048631">
    <property type="entry name" value="SecD_1st"/>
</dbReference>
<dbReference type="AlphaFoldDB" id="A0A1T4WN77"/>
<keyword evidence="9 10" id="KW-0472">Membrane</keyword>
<evidence type="ECO:0000256" key="1">
    <source>
        <dbReference type="ARBA" id="ARBA00004651"/>
    </source>
</evidence>
<dbReference type="RefSeq" id="WP_078716736.1">
    <property type="nucleotide sequence ID" value="NZ_FUYC01000003.1"/>
</dbReference>
<dbReference type="NCBIfam" id="TIGR01129">
    <property type="entry name" value="secD"/>
    <property type="match status" value="1"/>
</dbReference>
<evidence type="ECO:0000256" key="6">
    <source>
        <dbReference type="ARBA" id="ARBA00022927"/>
    </source>
</evidence>
<dbReference type="Pfam" id="PF21760">
    <property type="entry name" value="SecD_1st"/>
    <property type="match status" value="1"/>
</dbReference>
<evidence type="ECO:0000259" key="11">
    <source>
        <dbReference type="Pfam" id="PF02355"/>
    </source>
</evidence>
<evidence type="ECO:0000256" key="7">
    <source>
        <dbReference type="ARBA" id="ARBA00022989"/>
    </source>
</evidence>
<dbReference type="FunFam" id="1.20.1640.10:FF:000004">
    <property type="entry name" value="Protein translocase subunit SecD"/>
    <property type="match status" value="1"/>
</dbReference>
<dbReference type="InterPro" id="IPR055344">
    <property type="entry name" value="SecD_SecF_C_bact"/>
</dbReference>
<feature type="transmembrane region" description="Helical" evidence="10">
    <location>
        <begin position="453"/>
        <end position="478"/>
    </location>
</feature>
<dbReference type="EMBL" id="FUYC01000003">
    <property type="protein sequence ID" value="SKA78669.1"/>
    <property type="molecule type" value="Genomic_DNA"/>
</dbReference>
<feature type="transmembrane region" description="Helical" evidence="10">
    <location>
        <begin position="389"/>
        <end position="407"/>
    </location>
</feature>
<protein>
    <recommendedName>
        <fullName evidence="10">Protein translocase subunit SecD</fullName>
    </recommendedName>
</protein>
<dbReference type="Gene3D" id="3.30.70.3400">
    <property type="match status" value="2"/>
</dbReference>
<comment type="subunit">
    <text evidence="10">Forms a complex with SecF. Part of the essential Sec protein translocation apparatus which comprises SecA, SecYEG and auxiliary proteins SecDF. Other proteins may also be involved.</text>
</comment>
<gene>
    <name evidence="10" type="primary">secD</name>
    <name evidence="14" type="ORF">SAMN02745704_01174</name>
</gene>
<feature type="transmembrane region" description="Helical" evidence="10">
    <location>
        <begin position="413"/>
        <end position="432"/>
    </location>
</feature>
<feature type="transmembrane region" description="Helical" evidence="10">
    <location>
        <begin position="361"/>
        <end position="382"/>
    </location>
</feature>
<comment type="function">
    <text evidence="10">Part of the Sec protein translocase complex. Interacts with the SecYEG preprotein conducting channel. SecDF uses the proton motive force (PMF) to complete protein translocation after the ATP-dependent function of SecA.</text>
</comment>
<dbReference type="Proteomes" id="UP000190027">
    <property type="component" value="Unassembled WGS sequence"/>
</dbReference>
<dbReference type="HAMAP" id="MF_01463_B">
    <property type="entry name" value="SecD_B"/>
    <property type="match status" value="1"/>
</dbReference>
<evidence type="ECO:0000256" key="9">
    <source>
        <dbReference type="ARBA" id="ARBA00023136"/>
    </source>
</evidence>
<name>A0A1T4WN77_9BACT</name>
<dbReference type="GO" id="GO:0005886">
    <property type="term" value="C:plasma membrane"/>
    <property type="evidence" value="ECO:0007669"/>
    <property type="project" value="UniProtKB-SubCell"/>
</dbReference>
<dbReference type="InterPro" id="IPR048634">
    <property type="entry name" value="SecD_SecF_C"/>
</dbReference>
<dbReference type="PRINTS" id="PR00702">
    <property type="entry name" value="ACRIFLAVINRP"/>
</dbReference>
<evidence type="ECO:0000256" key="4">
    <source>
        <dbReference type="ARBA" id="ARBA00022519"/>
    </source>
</evidence>
<evidence type="ECO:0000256" key="5">
    <source>
        <dbReference type="ARBA" id="ARBA00022692"/>
    </source>
</evidence>
<keyword evidence="8 10" id="KW-0811">Translocation</keyword>
<dbReference type="InterPro" id="IPR054384">
    <property type="entry name" value="SecDF_P1_head"/>
</dbReference>
<comment type="similarity">
    <text evidence="10">Belongs to the SecD/SecF family. SecD subfamily.</text>
</comment>
<dbReference type="OrthoDB" id="9805019at2"/>
<keyword evidence="7 10" id="KW-1133">Transmembrane helix</keyword>
<dbReference type="STRING" id="1121449.SAMN02745704_01174"/>
<keyword evidence="4" id="KW-0997">Cell inner membrane</keyword>